<evidence type="ECO:0000313" key="4">
    <source>
        <dbReference type="Proteomes" id="UP001303889"/>
    </source>
</evidence>
<keyword evidence="1" id="KW-0677">Repeat</keyword>
<dbReference type="PANTHER" id="PTHR10039">
    <property type="entry name" value="AMELOGENIN"/>
    <property type="match status" value="1"/>
</dbReference>
<comment type="caution">
    <text evidence="3">The sequence shown here is derived from an EMBL/GenBank/DDBJ whole genome shotgun (WGS) entry which is preliminary data.</text>
</comment>
<proteinExistence type="predicted"/>
<dbReference type="InterPro" id="IPR007111">
    <property type="entry name" value="NACHT_NTPase"/>
</dbReference>
<dbReference type="PROSITE" id="PS50837">
    <property type="entry name" value="NACHT"/>
    <property type="match status" value="1"/>
</dbReference>
<dbReference type="InterPro" id="IPR054471">
    <property type="entry name" value="GPIID_WHD"/>
</dbReference>
<dbReference type="InterPro" id="IPR027417">
    <property type="entry name" value="P-loop_NTPase"/>
</dbReference>
<evidence type="ECO:0000256" key="1">
    <source>
        <dbReference type="ARBA" id="ARBA00022737"/>
    </source>
</evidence>
<reference evidence="3" key="2">
    <citation type="submission" date="2023-05" db="EMBL/GenBank/DDBJ databases">
        <authorList>
            <consortium name="Lawrence Berkeley National Laboratory"/>
            <person name="Steindorff A."/>
            <person name="Hensen N."/>
            <person name="Bonometti L."/>
            <person name="Westerberg I."/>
            <person name="Brannstrom I.O."/>
            <person name="Guillou S."/>
            <person name="Cros-Aarteil S."/>
            <person name="Calhoun S."/>
            <person name="Haridas S."/>
            <person name="Kuo A."/>
            <person name="Mondo S."/>
            <person name="Pangilinan J."/>
            <person name="Riley R."/>
            <person name="Labutti K."/>
            <person name="Andreopoulos B."/>
            <person name="Lipzen A."/>
            <person name="Chen C."/>
            <person name="Yanf M."/>
            <person name="Daum C."/>
            <person name="Ng V."/>
            <person name="Clum A."/>
            <person name="Ohm R."/>
            <person name="Martin F."/>
            <person name="Silar P."/>
            <person name="Natvig D."/>
            <person name="Lalanne C."/>
            <person name="Gautier V."/>
            <person name="Ament-Velasquez S.L."/>
            <person name="Kruys A."/>
            <person name="Hutchinson M.I."/>
            <person name="Powell A.J."/>
            <person name="Barry K."/>
            <person name="Miller A.N."/>
            <person name="Grigoriev I.V."/>
            <person name="Debuchy R."/>
            <person name="Gladieux P."/>
            <person name="Thoren M.H."/>
            <person name="Johannesson H."/>
        </authorList>
    </citation>
    <scope>NUCLEOTIDE SEQUENCE</scope>
    <source>
        <strain evidence="3">CBS 103.79</strain>
    </source>
</reference>
<dbReference type="Pfam" id="PF22939">
    <property type="entry name" value="WHD_GPIID"/>
    <property type="match status" value="1"/>
</dbReference>
<dbReference type="Pfam" id="PF24883">
    <property type="entry name" value="NPHP3_N"/>
    <property type="match status" value="1"/>
</dbReference>
<feature type="domain" description="NACHT" evidence="2">
    <location>
        <begin position="34"/>
        <end position="172"/>
    </location>
</feature>
<dbReference type="EMBL" id="MU856506">
    <property type="protein sequence ID" value="KAK3896603.1"/>
    <property type="molecule type" value="Genomic_DNA"/>
</dbReference>
<dbReference type="Proteomes" id="UP001303889">
    <property type="component" value="Unassembled WGS sequence"/>
</dbReference>
<accession>A0AAN6MAW9</accession>
<evidence type="ECO:0000313" key="3">
    <source>
        <dbReference type="EMBL" id="KAK3896603.1"/>
    </source>
</evidence>
<keyword evidence="4" id="KW-1185">Reference proteome</keyword>
<evidence type="ECO:0000259" key="2">
    <source>
        <dbReference type="PROSITE" id="PS50837"/>
    </source>
</evidence>
<organism evidence="3 4">
    <name type="scientific">Staphylotrichum tortipilum</name>
    <dbReference type="NCBI Taxonomy" id="2831512"/>
    <lineage>
        <taxon>Eukaryota</taxon>
        <taxon>Fungi</taxon>
        <taxon>Dikarya</taxon>
        <taxon>Ascomycota</taxon>
        <taxon>Pezizomycotina</taxon>
        <taxon>Sordariomycetes</taxon>
        <taxon>Sordariomycetidae</taxon>
        <taxon>Sordariales</taxon>
        <taxon>Chaetomiaceae</taxon>
        <taxon>Staphylotrichum</taxon>
    </lineage>
</organism>
<sequence>MQDRLHNIGNAASGTCEWLVQHRTYRAWATCDRGLLWIKGKPGSGKSTLLKYALDRRGVRDSALILSFFFHGRGDELQRTPLGLFRSLLHQVFAQAPDALQDLVSKFETKLKQYGEPGKDWYWHEGELRPFLESSLPKVLQTRSIWLFIDALDECGEDNAVRLVEILKSLLKGLPYQSTGLGQFRICFSCRHYPILDLDESMFGICAEDENQRDISTFVDDRLATFRTRTSSTIPALIKEGASGVFLWACFVVEQVLRLECKGAGLEKMENTVRSTPPNLDKLYQRLIQDMEPDSLKLIQWVCFAVRPLSVDELRWAMVIEADCPHRSLQACQSATDVPDSARMKRQVQDLSRGLAEVTDAQVVQFIHQSVKDFFVEKGLSALDASVTSTEAAIRAHFRFSWICVCYLAMEEIGQATSYKHDDFPFLRYATTSWTVIPATVH</sequence>
<reference evidence="3" key="1">
    <citation type="journal article" date="2023" name="Mol. Phylogenet. Evol.">
        <title>Genome-scale phylogeny and comparative genomics of the fungal order Sordariales.</title>
        <authorList>
            <person name="Hensen N."/>
            <person name="Bonometti L."/>
            <person name="Westerberg I."/>
            <person name="Brannstrom I.O."/>
            <person name="Guillou S."/>
            <person name="Cros-Aarteil S."/>
            <person name="Calhoun S."/>
            <person name="Haridas S."/>
            <person name="Kuo A."/>
            <person name="Mondo S."/>
            <person name="Pangilinan J."/>
            <person name="Riley R."/>
            <person name="LaButti K."/>
            <person name="Andreopoulos B."/>
            <person name="Lipzen A."/>
            <person name="Chen C."/>
            <person name="Yan M."/>
            <person name="Daum C."/>
            <person name="Ng V."/>
            <person name="Clum A."/>
            <person name="Steindorff A."/>
            <person name="Ohm R.A."/>
            <person name="Martin F."/>
            <person name="Silar P."/>
            <person name="Natvig D.O."/>
            <person name="Lalanne C."/>
            <person name="Gautier V."/>
            <person name="Ament-Velasquez S.L."/>
            <person name="Kruys A."/>
            <person name="Hutchinson M.I."/>
            <person name="Powell A.J."/>
            <person name="Barry K."/>
            <person name="Miller A.N."/>
            <person name="Grigoriev I.V."/>
            <person name="Debuchy R."/>
            <person name="Gladieux P."/>
            <person name="Hiltunen Thoren M."/>
            <person name="Johannesson H."/>
        </authorList>
    </citation>
    <scope>NUCLEOTIDE SEQUENCE</scope>
    <source>
        <strain evidence="3">CBS 103.79</strain>
    </source>
</reference>
<protein>
    <recommendedName>
        <fullName evidence="2">NACHT domain-containing protein</fullName>
    </recommendedName>
</protein>
<dbReference type="AlphaFoldDB" id="A0AAN6MAW9"/>
<gene>
    <name evidence="3" type="ORF">C8A05DRAFT_48407</name>
</gene>
<dbReference type="InterPro" id="IPR056884">
    <property type="entry name" value="NPHP3-like_N"/>
</dbReference>
<dbReference type="PANTHER" id="PTHR10039:SF5">
    <property type="entry name" value="NACHT DOMAIN-CONTAINING PROTEIN"/>
    <property type="match status" value="1"/>
</dbReference>
<dbReference type="SUPFAM" id="SSF52540">
    <property type="entry name" value="P-loop containing nucleoside triphosphate hydrolases"/>
    <property type="match status" value="1"/>
</dbReference>
<dbReference type="Gene3D" id="3.40.50.300">
    <property type="entry name" value="P-loop containing nucleotide triphosphate hydrolases"/>
    <property type="match status" value="1"/>
</dbReference>
<name>A0AAN6MAW9_9PEZI</name>